<dbReference type="SUPFAM" id="SSF81383">
    <property type="entry name" value="F-box domain"/>
    <property type="match status" value="1"/>
</dbReference>
<dbReference type="Gramene" id="ORUFI11G05870.1">
    <property type="protein sequence ID" value="ORUFI11G05870.1"/>
    <property type="gene ID" value="ORUFI11G05870"/>
</dbReference>
<dbReference type="PANTHER" id="PTHR34223">
    <property type="entry name" value="OS11G0201299 PROTEIN"/>
    <property type="match status" value="1"/>
</dbReference>
<dbReference type="Gramene" id="ORUFI11G05880.1">
    <property type="protein sequence ID" value="ORUFI11G05880.1"/>
    <property type="gene ID" value="ORUFI11G05880"/>
</dbReference>
<sequence>MRQEGADVRGSHKIKKTAADVEGGGEWINALPEEVLQHVMSFLPAKQAVRTCVLARRWRHLWKSMPVLRVFHPWYLNKHDVRNLNRFMNCLIRYRDRRMPLDTCEIKIGAFGEGCVEPQVDSLIRYALLHKARIMKVELQEHNDNFSLAKLPLISQRLTRLELSNVSLLCGFVDSLSFPALEALWIKCCHIDGEKISSQSLKELTMIDCIFFRQFRISAPSLVRLEITDCVGKAPVLEIMPSLVKAFIRFRDSRDICGKEEFGGSCTNASCDNCGANGVDSGDCVLLKGISMAKSLELVTEPGAYMYSVN</sequence>
<reference evidence="3" key="1">
    <citation type="submission" date="2013-06" db="EMBL/GenBank/DDBJ databases">
        <authorList>
            <person name="Zhao Q."/>
        </authorList>
    </citation>
    <scope>NUCLEOTIDE SEQUENCE</scope>
    <source>
        <strain evidence="3">cv. W1943</strain>
    </source>
</reference>
<organism evidence="2 3">
    <name type="scientific">Oryza rufipogon</name>
    <name type="common">Brownbeard rice</name>
    <name type="synonym">Asian wild rice</name>
    <dbReference type="NCBI Taxonomy" id="4529"/>
    <lineage>
        <taxon>Eukaryota</taxon>
        <taxon>Viridiplantae</taxon>
        <taxon>Streptophyta</taxon>
        <taxon>Embryophyta</taxon>
        <taxon>Tracheophyta</taxon>
        <taxon>Spermatophyta</taxon>
        <taxon>Magnoliopsida</taxon>
        <taxon>Liliopsida</taxon>
        <taxon>Poales</taxon>
        <taxon>Poaceae</taxon>
        <taxon>BOP clade</taxon>
        <taxon>Oryzoideae</taxon>
        <taxon>Oryzeae</taxon>
        <taxon>Oryzinae</taxon>
        <taxon>Oryza</taxon>
    </lineage>
</organism>
<evidence type="ECO:0000313" key="3">
    <source>
        <dbReference type="Proteomes" id="UP000008022"/>
    </source>
</evidence>
<name>A0A0E0R5C2_ORYRU</name>
<dbReference type="PROSITE" id="PS50181">
    <property type="entry name" value="FBOX"/>
    <property type="match status" value="1"/>
</dbReference>
<dbReference type="PANTHER" id="PTHR34223:SF88">
    <property type="entry name" value="OS11G0200950 PROTEIN"/>
    <property type="match status" value="1"/>
</dbReference>
<dbReference type="STRING" id="4529.A0A0E0R5C2"/>
<keyword evidence="3" id="KW-1185">Reference proteome</keyword>
<dbReference type="InterPro" id="IPR053781">
    <property type="entry name" value="F-box_AtFBL13-like"/>
</dbReference>
<dbReference type="EnsemblPlants" id="ORUFI11G05880.1">
    <property type="protein sequence ID" value="ORUFI11G05880.1"/>
    <property type="gene ID" value="ORUFI11G05880"/>
</dbReference>
<evidence type="ECO:0000259" key="1">
    <source>
        <dbReference type="PROSITE" id="PS50181"/>
    </source>
</evidence>
<dbReference type="SMART" id="SM00256">
    <property type="entry name" value="FBOX"/>
    <property type="match status" value="1"/>
</dbReference>
<accession>A0A0E0R5C2</accession>
<dbReference type="InterPro" id="IPR001810">
    <property type="entry name" value="F-box_dom"/>
</dbReference>
<dbReference type="InterPro" id="IPR053197">
    <property type="entry name" value="F-box_SCFL_complex_component"/>
</dbReference>
<protein>
    <recommendedName>
        <fullName evidence="1">F-box domain-containing protein</fullName>
    </recommendedName>
</protein>
<dbReference type="EnsemblPlants" id="ORUFI11G05870.1">
    <property type="protein sequence ID" value="ORUFI11G05870.1"/>
    <property type="gene ID" value="ORUFI11G05870"/>
</dbReference>
<feature type="domain" description="F-box" evidence="1">
    <location>
        <begin position="25"/>
        <end position="71"/>
    </location>
</feature>
<dbReference type="OMA" id="DEMEGSY"/>
<reference evidence="2" key="2">
    <citation type="submission" date="2015-06" db="UniProtKB">
        <authorList>
            <consortium name="EnsemblPlants"/>
        </authorList>
    </citation>
    <scope>IDENTIFICATION</scope>
</reference>
<dbReference type="CDD" id="cd22160">
    <property type="entry name" value="F-box_AtFBL13-like"/>
    <property type="match status" value="1"/>
</dbReference>
<dbReference type="AlphaFoldDB" id="A0A0E0R5C2"/>
<dbReference type="SUPFAM" id="SSF52058">
    <property type="entry name" value="L domain-like"/>
    <property type="match status" value="1"/>
</dbReference>
<dbReference type="Gene3D" id="1.20.1280.50">
    <property type="match status" value="1"/>
</dbReference>
<dbReference type="HOGENOM" id="CLU_003068_1_1_1"/>
<proteinExistence type="predicted"/>
<dbReference type="eggNOG" id="ENOG502S2XD">
    <property type="taxonomic scope" value="Eukaryota"/>
</dbReference>
<evidence type="ECO:0000313" key="2">
    <source>
        <dbReference type="EnsemblPlants" id="ORUFI11G05870.1"/>
    </source>
</evidence>
<dbReference type="InterPro" id="IPR036047">
    <property type="entry name" value="F-box-like_dom_sf"/>
</dbReference>
<dbReference type="Pfam" id="PF00646">
    <property type="entry name" value="F-box"/>
    <property type="match status" value="1"/>
</dbReference>
<dbReference type="Proteomes" id="UP000008022">
    <property type="component" value="Unassembled WGS sequence"/>
</dbReference>